<evidence type="ECO:0000313" key="4">
    <source>
        <dbReference type="Proteomes" id="UP000285456"/>
    </source>
</evidence>
<keyword evidence="1" id="KW-0812">Transmembrane</keyword>
<keyword evidence="4" id="KW-1185">Reference proteome</keyword>
<comment type="caution">
    <text evidence="3">The sequence shown here is derived from an EMBL/GenBank/DDBJ whole genome shotgun (WGS) entry which is preliminary data.</text>
</comment>
<name>A0A417YFT3_9BACI</name>
<dbReference type="AlphaFoldDB" id="A0A417YFT3"/>
<dbReference type="EMBL" id="QWEH01000008">
    <property type="protein sequence ID" value="RHW31557.1"/>
    <property type="molecule type" value="Genomic_DNA"/>
</dbReference>
<dbReference type="Pfam" id="PF02517">
    <property type="entry name" value="Rce1-like"/>
    <property type="match status" value="1"/>
</dbReference>
<dbReference type="GO" id="GO:0008237">
    <property type="term" value="F:metallopeptidase activity"/>
    <property type="evidence" value="ECO:0007669"/>
    <property type="project" value="UniProtKB-KW"/>
</dbReference>
<feature type="transmembrane region" description="Helical" evidence="1">
    <location>
        <begin position="115"/>
        <end position="137"/>
    </location>
</feature>
<feature type="transmembrane region" description="Helical" evidence="1">
    <location>
        <begin position="90"/>
        <end position="109"/>
    </location>
</feature>
<dbReference type="RefSeq" id="WP_095308930.1">
    <property type="nucleotide sequence ID" value="NZ_JAMAWL010000001.1"/>
</dbReference>
<feature type="transmembrane region" description="Helical" evidence="1">
    <location>
        <begin position="144"/>
        <end position="160"/>
    </location>
</feature>
<evidence type="ECO:0000313" key="3">
    <source>
        <dbReference type="EMBL" id="RHW31557.1"/>
    </source>
</evidence>
<keyword evidence="1" id="KW-1133">Transmembrane helix</keyword>
<organism evidence="3 4">
    <name type="scientific">Oceanobacillus profundus</name>
    <dbReference type="NCBI Taxonomy" id="372463"/>
    <lineage>
        <taxon>Bacteria</taxon>
        <taxon>Bacillati</taxon>
        <taxon>Bacillota</taxon>
        <taxon>Bacilli</taxon>
        <taxon>Bacillales</taxon>
        <taxon>Bacillaceae</taxon>
        <taxon>Oceanobacillus</taxon>
    </lineage>
</organism>
<evidence type="ECO:0000256" key="1">
    <source>
        <dbReference type="SAM" id="Phobius"/>
    </source>
</evidence>
<gene>
    <name evidence="3" type="ORF">D1B32_12610</name>
</gene>
<dbReference type="InterPro" id="IPR003675">
    <property type="entry name" value="Rce1/LyrA-like_dom"/>
</dbReference>
<dbReference type="OrthoDB" id="1523022at2"/>
<feature type="transmembrane region" description="Helical" evidence="1">
    <location>
        <begin position="166"/>
        <end position="186"/>
    </location>
</feature>
<dbReference type="GO" id="GO:0004175">
    <property type="term" value="F:endopeptidase activity"/>
    <property type="evidence" value="ECO:0007669"/>
    <property type="project" value="UniProtKB-ARBA"/>
</dbReference>
<keyword evidence="3" id="KW-0378">Hydrolase</keyword>
<reference evidence="3 4" key="1">
    <citation type="journal article" date="2007" name="Int. J. Syst. Evol. Microbiol.">
        <title>Oceanobacillus profundus sp. nov., isolated from a deep-sea sediment core.</title>
        <authorList>
            <person name="Kim Y.G."/>
            <person name="Choi D.H."/>
            <person name="Hyun S."/>
            <person name="Cho B.C."/>
        </authorList>
    </citation>
    <scope>NUCLEOTIDE SEQUENCE [LARGE SCALE GENOMIC DNA]</scope>
    <source>
        <strain evidence="3 4">DSM 18246</strain>
    </source>
</reference>
<feature type="transmembrane region" description="Helical" evidence="1">
    <location>
        <begin position="20"/>
        <end position="38"/>
    </location>
</feature>
<keyword evidence="1" id="KW-0472">Membrane</keyword>
<feature type="transmembrane region" description="Helical" evidence="1">
    <location>
        <begin position="58"/>
        <end position="78"/>
    </location>
</feature>
<feature type="domain" description="CAAX prenyl protease 2/Lysostaphin resistance protein A-like" evidence="2">
    <location>
        <begin position="95"/>
        <end position="179"/>
    </location>
</feature>
<sequence>MKQAEIIKQLSDAELRKQLFLSQGIFICISIGLSFFLFDRFSDWLFYFNWNFREILIYGVLSGFFVVLIDLVLLWITPKQFLDDGGINERVFYNQSIPFILIISLVVAISEELLFRGVIQTVFGYIIASMVFALVHFRYLKKPVLFISVVGISFLIGYLFEITGNLLVTITMHFIIDFLLGLVIRFKK</sequence>
<keyword evidence="3" id="KW-0482">Metalloprotease</keyword>
<evidence type="ECO:0000259" key="2">
    <source>
        <dbReference type="Pfam" id="PF02517"/>
    </source>
</evidence>
<dbReference type="GO" id="GO:0080120">
    <property type="term" value="P:CAAX-box protein maturation"/>
    <property type="evidence" value="ECO:0007669"/>
    <property type="project" value="UniProtKB-ARBA"/>
</dbReference>
<proteinExistence type="predicted"/>
<accession>A0A417YFT3</accession>
<keyword evidence="3" id="KW-0645">Protease</keyword>
<dbReference type="Proteomes" id="UP000285456">
    <property type="component" value="Unassembled WGS sequence"/>
</dbReference>
<protein>
    <submittedName>
        <fullName evidence="3">CPBP family intramembrane metalloprotease</fullName>
    </submittedName>
</protein>
<dbReference type="GO" id="GO:0006508">
    <property type="term" value="P:proteolysis"/>
    <property type="evidence" value="ECO:0007669"/>
    <property type="project" value="UniProtKB-KW"/>
</dbReference>